<name>A0A4D7K2N4_9BACT</name>
<feature type="coiled-coil region" evidence="1">
    <location>
        <begin position="512"/>
        <end position="560"/>
    </location>
</feature>
<reference evidence="4 5" key="1">
    <citation type="submission" date="2018-04" db="EMBL/GenBank/DDBJ databases">
        <title>Complete genome uncultured novel isolate.</title>
        <authorList>
            <person name="Merlino G."/>
        </authorList>
    </citation>
    <scope>NUCLEOTIDE SEQUENCE [LARGE SCALE GENOMIC DNA]</scope>
    <source>
        <strain evidence="5">R1DC9</strain>
    </source>
</reference>
<dbReference type="Gene3D" id="3.30.450.40">
    <property type="match status" value="1"/>
</dbReference>
<feature type="transmembrane region" description="Helical" evidence="2">
    <location>
        <begin position="12"/>
        <end position="32"/>
    </location>
</feature>
<dbReference type="SUPFAM" id="SSF55781">
    <property type="entry name" value="GAF domain-like"/>
    <property type="match status" value="1"/>
</dbReference>
<evidence type="ECO:0000313" key="5">
    <source>
        <dbReference type="Proteomes" id="UP000298616"/>
    </source>
</evidence>
<accession>A0A4D7K2N4</accession>
<keyword evidence="2" id="KW-0472">Membrane</keyword>
<proteinExistence type="predicted"/>
<feature type="transmembrane region" description="Helical" evidence="2">
    <location>
        <begin position="226"/>
        <end position="247"/>
    </location>
</feature>
<dbReference type="InterPro" id="IPR029016">
    <property type="entry name" value="GAF-like_dom_sf"/>
</dbReference>
<dbReference type="Proteomes" id="UP000298616">
    <property type="component" value="Chromosome"/>
</dbReference>
<organism evidence="4 5">
    <name type="scientific">Mangrovivirga cuniculi</name>
    <dbReference type="NCBI Taxonomy" id="2715131"/>
    <lineage>
        <taxon>Bacteria</taxon>
        <taxon>Pseudomonadati</taxon>
        <taxon>Bacteroidota</taxon>
        <taxon>Cytophagia</taxon>
        <taxon>Cytophagales</taxon>
        <taxon>Mangrovivirgaceae</taxon>
        <taxon>Mangrovivirga</taxon>
    </lineage>
</organism>
<dbReference type="AlphaFoldDB" id="A0A4D7K2N4"/>
<evidence type="ECO:0000256" key="2">
    <source>
        <dbReference type="SAM" id="Phobius"/>
    </source>
</evidence>
<keyword evidence="5" id="KW-1185">Reference proteome</keyword>
<dbReference type="InterPro" id="IPR035965">
    <property type="entry name" value="PAS-like_dom_sf"/>
</dbReference>
<evidence type="ECO:0000259" key="3">
    <source>
        <dbReference type="Pfam" id="PF13185"/>
    </source>
</evidence>
<keyword evidence="1" id="KW-0175">Coiled coil</keyword>
<dbReference type="InterPro" id="IPR003018">
    <property type="entry name" value="GAF"/>
</dbReference>
<keyword evidence="2" id="KW-0812">Transmembrane</keyword>
<protein>
    <recommendedName>
        <fullName evidence="3">GAF domain-containing protein</fullName>
    </recommendedName>
</protein>
<keyword evidence="2" id="KW-1133">Transmembrane helix</keyword>
<dbReference type="RefSeq" id="WP_137089245.1">
    <property type="nucleotide sequence ID" value="NZ_CP028923.1"/>
</dbReference>
<gene>
    <name evidence="4" type="ORF">DCC35_02200</name>
</gene>
<dbReference type="KEGG" id="fpf:DCC35_02200"/>
<dbReference type="SUPFAM" id="SSF55785">
    <property type="entry name" value="PYP-like sensor domain (PAS domain)"/>
    <property type="match status" value="1"/>
</dbReference>
<dbReference type="Pfam" id="PF13185">
    <property type="entry name" value="GAF_2"/>
    <property type="match status" value="1"/>
</dbReference>
<sequence length="696" mass="78813">MIRFNSLRTRLIASFLLAFIFSLLIFIFLVWGDFSARKNIQNGIVATEEINSRLSIVKNSINEAIPLAVLNRTITSNSQRDEQEILNQAKNHIVAIDSLWKDLPVEAQKYKTSFINIKNDLNQIITKIGLLGKAIDNEEKIESKISQLSFEADSLTGLISQEEVNYKLDQLSSNISSNPAWSAYYLENIVEKQNQLNDELEEVAIGLHEIRLQKTEETLTTLDRRFYIGGFLTFLFAILVSVLTFIVQKSINGIIARINKRVSELSKGNLPKTRASRLKETSEIHDSINKLTENLKSVKSFALEVGQGHFDNSITVFEEGSELGDSLAEMRDSLKVVSDDAEKRNWANRGYAEFGDILRKHSDDINLLGQELITSLVKYLDINQGGIFIANGVEDQNEKVTLNLVGAYAFDRQKFLQQEMIPGEGLVGQCYLEKKAIYLKDIPDNYATIKSGLGGATPSALYIVPLKVNDIVYGIIELASFNEFKKHEMDFIENLSENIASAISSVKINQNTKKLLAESQEMTEQMRSQEEEMRQNMEELQATQEEMMRGSQEIQKKETRYKSTFNSIEEGIILLDSEYNTLMVNKAATTEFPFTIEEGINFLNNLPASLDKSQWKKYFDQAFKGEKQTFDNSIIDGNPDTNHELKIYPIEVEGIIDSIAIYSRIQDSTLVNVNGKKPSEEDIEKLKDIYKGLKGK</sequence>
<evidence type="ECO:0000256" key="1">
    <source>
        <dbReference type="SAM" id="Coils"/>
    </source>
</evidence>
<dbReference type="OrthoDB" id="1109395at2"/>
<dbReference type="EMBL" id="CP028923">
    <property type="protein sequence ID" value="QCK13648.1"/>
    <property type="molecule type" value="Genomic_DNA"/>
</dbReference>
<evidence type="ECO:0000313" key="4">
    <source>
        <dbReference type="EMBL" id="QCK13648.1"/>
    </source>
</evidence>
<feature type="domain" description="GAF" evidence="3">
    <location>
        <begin position="370"/>
        <end position="503"/>
    </location>
</feature>
<dbReference type="Gene3D" id="3.30.450.20">
    <property type="entry name" value="PAS domain"/>
    <property type="match status" value="1"/>
</dbReference>